<dbReference type="AlphaFoldDB" id="A0A5B7G168"/>
<evidence type="ECO:0000256" key="1">
    <source>
        <dbReference type="SAM" id="MobiDB-lite"/>
    </source>
</evidence>
<evidence type="ECO:0000313" key="2">
    <source>
        <dbReference type="EMBL" id="MPC52622.1"/>
    </source>
</evidence>
<proteinExistence type="predicted"/>
<evidence type="ECO:0000313" key="3">
    <source>
        <dbReference type="Proteomes" id="UP000324222"/>
    </source>
</evidence>
<dbReference type="EMBL" id="VSRR010011024">
    <property type="protein sequence ID" value="MPC52622.1"/>
    <property type="molecule type" value="Genomic_DNA"/>
</dbReference>
<feature type="region of interest" description="Disordered" evidence="1">
    <location>
        <begin position="49"/>
        <end position="77"/>
    </location>
</feature>
<dbReference type="Proteomes" id="UP000324222">
    <property type="component" value="Unassembled WGS sequence"/>
</dbReference>
<name>A0A5B7G168_PORTR</name>
<sequence length="77" mass="8449">MKVMCRGQQCGALASIHCCDGGAVDGGGRYGELRRWRTNDGREIHENSVAGNEGIEKKENCDKSKKQGHKINEGNEM</sequence>
<organism evidence="2 3">
    <name type="scientific">Portunus trituberculatus</name>
    <name type="common">Swimming crab</name>
    <name type="synonym">Neptunus trituberculatus</name>
    <dbReference type="NCBI Taxonomy" id="210409"/>
    <lineage>
        <taxon>Eukaryota</taxon>
        <taxon>Metazoa</taxon>
        <taxon>Ecdysozoa</taxon>
        <taxon>Arthropoda</taxon>
        <taxon>Crustacea</taxon>
        <taxon>Multicrustacea</taxon>
        <taxon>Malacostraca</taxon>
        <taxon>Eumalacostraca</taxon>
        <taxon>Eucarida</taxon>
        <taxon>Decapoda</taxon>
        <taxon>Pleocyemata</taxon>
        <taxon>Brachyura</taxon>
        <taxon>Eubrachyura</taxon>
        <taxon>Portunoidea</taxon>
        <taxon>Portunidae</taxon>
        <taxon>Portuninae</taxon>
        <taxon>Portunus</taxon>
    </lineage>
</organism>
<accession>A0A5B7G168</accession>
<keyword evidence="3" id="KW-1185">Reference proteome</keyword>
<reference evidence="2 3" key="1">
    <citation type="submission" date="2019-05" db="EMBL/GenBank/DDBJ databases">
        <title>Another draft genome of Portunus trituberculatus and its Hox gene families provides insights of decapod evolution.</title>
        <authorList>
            <person name="Jeong J.-H."/>
            <person name="Song I."/>
            <person name="Kim S."/>
            <person name="Choi T."/>
            <person name="Kim D."/>
            <person name="Ryu S."/>
            <person name="Kim W."/>
        </authorList>
    </citation>
    <scope>NUCLEOTIDE SEQUENCE [LARGE SCALE GENOMIC DNA]</scope>
    <source>
        <tissue evidence="2">Muscle</tissue>
    </source>
</reference>
<comment type="caution">
    <text evidence="2">The sequence shown here is derived from an EMBL/GenBank/DDBJ whole genome shotgun (WGS) entry which is preliminary data.</text>
</comment>
<protein>
    <submittedName>
        <fullName evidence="2">Uncharacterized protein</fullName>
    </submittedName>
</protein>
<gene>
    <name evidence="2" type="ORF">E2C01_046495</name>
</gene>
<feature type="compositionally biased region" description="Basic and acidic residues" evidence="1">
    <location>
        <begin position="54"/>
        <end position="77"/>
    </location>
</feature>